<dbReference type="EMBL" id="JADNRY010000083">
    <property type="protein sequence ID" value="KAF9066668.1"/>
    <property type="molecule type" value="Genomic_DNA"/>
</dbReference>
<dbReference type="AlphaFoldDB" id="A0A9P5PML4"/>
<sequence length="95" mass="9355">MHFTSTLLGFASIVSVASASLLMQRQCTGIFQPCVTGTQPSACCEGLTCTVGSPLGNCMPTPGVCGVAGTQCSAVLPTNSCCAGLSCSGSVGVCQ</sequence>
<protein>
    <submittedName>
        <fullName evidence="2">Uncharacterized protein</fullName>
    </submittedName>
</protein>
<comment type="caution">
    <text evidence="2">The sequence shown here is derived from an EMBL/GenBank/DDBJ whole genome shotgun (WGS) entry which is preliminary data.</text>
</comment>
<organism evidence="2 3">
    <name type="scientific">Rhodocollybia butyracea</name>
    <dbReference type="NCBI Taxonomy" id="206335"/>
    <lineage>
        <taxon>Eukaryota</taxon>
        <taxon>Fungi</taxon>
        <taxon>Dikarya</taxon>
        <taxon>Basidiomycota</taxon>
        <taxon>Agaricomycotina</taxon>
        <taxon>Agaricomycetes</taxon>
        <taxon>Agaricomycetidae</taxon>
        <taxon>Agaricales</taxon>
        <taxon>Marasmiineae</taxon>
        <taxon>Omphalotaceae</taxon>
        <taxon>Rhodocollybia</taxon>
    </lineage>
</organism>
<evidence type="ECO:0000313" key="2">
    <source>
        <dbReference type="EMBL" id="KAF9066668.1"/>
    </source>
</evidence>
<reference evidence="2" key="1">
    <citation type="submission" date="2020-11" db="EMBL/GenBank/DDBJ databases">
        <authorList>
            <consortium name="DOE Joint Genome Institute"/>
            <person name="Ahrendt S."/>
            <person name="Riley R."/>
            <person name="Andreopoulos W."/>
            <person name="Labutti K."/>
            <person name="Pangilinan J."/>
            <person name="Ruiz-Duenas F.J."/>
            <person name="Barrasa J.M."/>
            <person name="Sanchez-Garcia M."/>
            <person name="Camarero S."/>
            <person name="Miyauchi S."/>
            <person name="Serrano A."/>
            <person name="Linde D."/>
            <person name="Babiker R."/>
            <person name="Drula E."/>
            <person name="Ayuso-Fernandez I."/>
            <person name="Pacheco R."/>
            <person name="Padilla G."/>
            <person name="Ferreira P."/>
            <person name="Barriuso J."/>
            <person name="Kellner H."/>
            <person name="Castanera R."/>
            <person name="Alfaro M."/>
            <person name="Ramirez L."/>
            <person name="Pisabarro A.G."/>
            <person name="Kuo A."/>
            <person name="Tritt A."/>
            <person name="Lipzen A."/>
            <person name="He G."/>
            <person name="Yan M."/>
            <person name="Ng V."/>
            <person name="Cullen D."/>
            <person name="Martin F."/>
            <person name="Rosso M.-N."/>
            <person name="Henrissat B."/>
            <person name="Hibbett D."/>
            <person name="Martinez A.T."/>
            <person name="Grigoriev I.V."/>
        </authorList>
    </citation>
    <scope>NUCLEOTIDE SEQUENCE</scope>
    <source>
        <strain evidence="2">AH 40177</strain>
    </source>
</reference>
<dbReference type="OrthoDB" id="2991520at2759"/>
<feature type="chain" id="PRO_5040449024" evidence="1">
    <location>
        <begin position="20"/>
        <end position="95"/>
    </location>
</feature>
<keyword evidence="3" id="KW-1185">Reference proteome</keyword>
<keyword evidence="1" id="KW-0732">Signal</keyword>
<evidence type="ECO:0000256" key="1">
    <source>
        <dbReference type="SAM" id="SignalP"/>
    </source>
</evidence>
<feature type="signal peptide" evidence="1">
    <location>
        <begin position="1"/>
        <end position="19"/>
    </location>
</feature>
<accession>A0A9P5PML4</accession>
<name>A0A9P5PML4_9AGAR</name>
<gene>
    <name evidence="2" type="ORF">BDP27DRAFT_1330117</name>
</gene>
<proteinExistence type="predicted"/>
<dbReference type="Proteomes" id="UP000772434">
    <property type="component" value="Unassembled WGS sequence"/>
</dbReference>
<evidence type="ECO:0000313" key="3">
    <source>
        <dbReference type="Proteomes" id="UP000772434"/>
    </source>
</evidence>